<organism evidence="1 2">
    <name type="scientific">Trametes coccinea (strain BRFM310)</name>
    <name type="common">Pycnoporus coccineus</name>
    <dbReference type="NCBI Taxonomy" id="1353009"/>
    <lineage>
        <taxon>Eukaryota</taxon>
        <taxon>Fungi</taxon>
        <taxon>Dikarya</taxon>
        <taxon>Basidiomycota</taxon>
        <taxon>Agaricomycotina</taxon>
        <taxon>Agaricomycetes</taxon>
        <taxon>Polyporales</taxon>
        <taxon>Polyporaceae</taxon>
        <taxon>Trametes</taxon>
    </lineage>
</organism>
<dbReference type="STRING" id="1353009.A0A1Y2I8B1"/>
<keyword evidence="2" id="KW-1185">Reference proteome</keyword>
<sequence>MQPRGSASHSRCASHRSCSHGAVAAVKSWNHDYAGSAAQELRKKILRRMTLQRNPYAHLAEFTQSSGTGKSRAVYELAKEVFCIPVTIGPLPYGGFSPVGLPAYLWLLEYRSQDEFVKVIQAFLHAVFTEAREVVVDRVLPQVKPDDPDRVKHIIRLFREEMSSGMTFGEHGHFRQRF</sequence>
<protein>
    <submittedName>
        <fullName evidence="1">Uncharacterized protein</fullName>
    </submittedName>
</protein>
<proteinExistence type="predicted"/>
<name>A0A1Y2I8B1_TRAC3</name>
<reference evidence="1 2" key="1">
    <citation type="journal article" date="2015" name="Biotechnol. Biofuels">
        <title>Enhanced degradation of softwood versus hardwood by the white-rot fungus Pycnoporus coccineus.</title>
        <authorList>
            <person name="Couturier M."/>
            <person name="Navarro D."/>
            <person name="Chevret D."/>
            <person name="Henrissat B."/>
            <person name="Piumi F."/>
            <person name="Ruiz-Duenas F.J."/>
            <person name="Martinez A.T."/>
            <person name="Grigoriev I.V."/>
            <person name="Riley R."/>
            <person name="Lipzen A."/>
            <person name="Berrin J.G."/>
            <person name="Master E.R."/>
            <person name="Rosso M.N."/>
        </authorList>
    </citation>
    <scope>NUCLEOTIDE SEQUENCE [LARGE SCALE GENOMIC DNA]</scope>
    <source>
        <strain evidence="1 2">BRFM310</strain>
    </source>
</reference>
<gene>
    <name evidence="1" type="ORF">PYCCODRAFT_1212734</name>
</gene>
<evidence type="ECO:0000313" key="2">
    <source>
        <dbReference type="Proteomes" id="UP000193067"/>
    </source>
</evidence>
<accession>A0A1Y2I8B1</accession>
<dbReference type="OrthoDB" id="2749544at2759"/>
<dbReference type="EMBL" id="KZ084162">
    <property type="protein sequence ID" value="OSC96923.1"/>
    <property type="molecule type" value="Genomic_DNA"/>
</dbReference>
<evidence type="ECO:0000313" key="1">
    <source>
        <dbReference type="EMBL" id="OSC96923.1"/>
    </source>
</evidence>
<dbReference type="Proteomes" id="UP000193067">
    <property type="component" value="Unassembled WGS sequence"/>
</dbReference>
<dbReference type="AlphaFoldDB" id="A0A1Y2I8B1"/>